<evidence type="ECO:0000313" key="4">
    <source>
        <dbReference type="EMBL" id="MYN68784.1"/>
    </source>
</evidence>
<feature type="compositionally biased region" description="Basic and acidic residues" evidence="3">
    <location>
        <begin position="201"/>
        <end position="213"/>
    </location>
</feature>
<dbReference type="InterPro" id="IPR000424">
    <property type="entry name" value="Primosome_PriB/ssb"/>
</dbReference>
<dbReference type="AlphaFoldDB" id="A0A6L8MUD9"/>
<feature type="compositionally biased region" description="Basic and acidic residues" evidence="3">
    <location>
        <begin position="175"/>
        <end position="185"/>
    </location>
</feature>
<dbReference type="Gene3D" id="2.40.50.140">
    <property type="entry name" value="Nucleic acid-binding proteins"/>
    <property type="match status" value="1"/>
</dbReference>
<dbReference type="EMBL" id="WNXH01000001">
    <property type="protein sequence ID" value="MYN68784.1"/>
    <property type="molecule type" value="Genomic_DNA"/>
</dbReference>
<dbReference type="InterPro" id="IPR012340">
    <property type="entry name" value="NA-bd_OB-fold"/>
</dbReference>
<gene>
    <name evidence="4" type="ORF">GLP18_00810</name>
</gene>
<sequence>MNFEEMKSTLENMLKDNYADFTKAIISIEKDISDPDLLEQVYQAYMDDDSISGLLHSNIDAIIDVIETDKSQLSTDNVELIGNVTKNVEVKVIPRGDGKDFKVANFSIARNDDQGNTHFTNVTAYNGRADFAEQLKKGDFVKLTGQMKYDEYEGKLFSNLVVKNIKILKTRKKSLEEKAAKEEKPSTLGALKEYSQQTKSEQTKPKQDKGMEL</sequence>
<proteinExistence type="predicted"/>
<organism evidence="4 5">
    <name type="scientific">Streptococcus suis</name>
    <dbReference type="NCBI Taxonomy" id="1307"/>
    <lineage>
        <taxon>Bacteria</taxon>
        <taxon>Bacillati</taxon>
        <taxon>Bacillota</taxon>
        <taxon>Bacilli</taxon>
        <taxon>Lactobacillales</taxon>
        <taxon>Streptococcaceae</taxon>
        <taxon>Streptococcus</taxon>
    </lineage>
</organism>
<dbReference type="GO" id="GO:0003697">
    <property type="term" value="F:single-stranded DNA binding"/>
    <property type="evidence" value="ECO:0007669"/>
    <property type="project" value="InterPro"/>
</dbReference>
<dbReference type="SUPFAM" id="SSF50249">
    <property type="entry name" value="Nucleic acid-binding proteins"/>
    <property type="match status" value="1"/>
</dbReference>
<dbReference type="Proteomes" id="UP000483765">
    <property type="component" value="Unassembled WGS sequence"/>
</dbReference>
<protein>
    <submittedName>
        <fullName evidence="4">Single-stranded DNA-binding protein</fullName>
    </submittedName>
</protein>
<reference evidence="4 5" key="1">
    <citation type="submission" date="2019-11" db="EMBL/GenBank/DDBJ databases">
        <title>Divergent Streptococcus suis from cattle.</title>
        <authorList>
            <person name="Williamson C."/>
        </authorList>
    </citation>
    <scope>NUCLEOTIDE SEQUENCE [LARGE SCALE GENOMIC DNA]</scope>
    <source>
        <strain evidence="4 5">10-36905</strain>
    </source>
</reference>
<dbReference type="PROSITE" id="PS50935">
    <property type="entry name" value="SSB"/>
    <property type="match status" value="1"/>
</dbReference>
<evidence type="ECO:0000256" key="3">
    <source>
        <dbReference type="SAM" id="MobiDB-lite"/>
    </source>
</evidence>
<dbReference type="Pfam" id="PF00436">
    <property type="entry name" value="SSB"/>
    <property type="match status" value="1"/>
</dbReference>
<name>A0A6L8MUD9_STRSU</name>
<dbReference type="RefSeq" id="WP_160863575.1">
    <property type="nucleotide sequence ID" value="NZ_WNXH01000001.1"/>
</dbReference>
<keyword evidence="1 2" id="KW-0238">DNA-binding</keyword>
<evidence type="ECO:0000256" key="2">
    <source>
        <dbReference type="PROSITE-ProRule" id="PRU00252"/>
    </source>
</evidence>
<accession>A0A6L8MUD9</accession>
<comment type="caution">
    <text evidence="4">The sequence shown here is derived from an EMBL/GenBank/DDBJ whole genome shotgun (WGS) entry which is preliminary data.</text>
</comment>
<evidence type="ECO:0000313" key="5">
    <source>
        <dbReference type="Proteomes" id="UP000483765"/>
    </source>
</evidence>
<feature type="region of interest" description="Disordered" evidence="3">
    <location>
        <begin position="175"/>
        <end position="213"/>
    </location>
</feature>
<evidence type="ECO:0000256" key="1">
    <source>
        <dbReference type="ARBA" id="ARBA00023125"/>
    </source>
</evidence>